<keyword evidence="3 5" id="KW-0238">DNA-binding</keyword>
<dbReference type="GO" id="GO:0046983">
    <property type="term" value="F:protein dimerization activity"/>
    <property type="evidence" value="ECO:0007669"/>
    <property type="project" value="InterPro"/>
</dbReference>
<reference evidence="9" key="1">
    <citation type="submission" date="2020-06" db="EMBL/GenBank/DDBJ databases">
        <title>WGS assembly of Ceratodon purpureus strain R40.</title>
        <authorList>
            <person name="Carey S.B."/>
            <person name="Jenkins J."/>
            <person name="Shu S."/>
            <person name="Lovell J.T."/>
            <person name="Sreedasyam A."/>
            <person name="Maumus F."/>
            <person name="Tiley G.P."/>
            <person name="Fernandez-Pozo N."/>
            <person name="Barry K."/>
            <person name="Chen C."/>
            <person name="Wang M."/>
            <person name="Lipzen A."/>
            <person name="Daum C."/>
            <person name="Saski C.A."/>
            <person name="Payton A.C."/>
            <person name="Mcbreen J.C."/>
            <person name="Conrad R.E."/>
            <person name="Kollar L.M."/>
            <person name="Olsson S."/>
            <person name="Huttunen S."/>
            <person name="Landis J.B."/>
            <person name="Wickett N.J."/>
            <person name="Johnson M.G."/>
            <person name="Rensing S.A."/>
            <person name="Grimwood J."/>
            <person name="Schmutz J."/>
            <person name="Mcdaniel S.F."/>
        </authorList>
    </citation>
    <scope>NUCLEOTIDE SEQUENCE</scope>
    <source>
        <strain evidence="9">R40</strain>
    </source>
</reference>
<dbReference type="Pfam" id="PF02319">
    <property type="entry name" value="WHD_E2F_TDP"/>
    <property type="match status" value="1"/>
</dbReference>
<keyword evidence="2 5" id="KW-0805">Transcription regulation</keyword>
<keyword evidence="10" id="KW-1185">Reference proteome</keyword>
<feature type="region of interest" description="Disordered" evidence="7">
    <location>
        <begin position="421"/>
        <end position="441"/>
    </location>
</feature>
<feature type="coiled-coil region" evidence="6">
    <location>
        <begin position="178"/>
        <end position="219"/>
    </location>
</feature>
<comment type="similarity">
    <text evidence="1 5">Belongs to the E2F/DP family.</text>
</comment>
<dbReference type="GO" id="GO:0090575">
    <property type="term" value="C:RNA polymerase II transcription regulator complex"/>
    <property type="evidence" value="ECO:0007669"/>
    <property type="project" value="TreeGrafter"/>
</dbReference>
<keyword evidence="5" id="KW-0539">Nucleus</keyword>
<dbReference type="FunFam" id="1.10.10.10:FF:000008">
    <property type="entry name" value="E2F transcription factor 1"/>
    <property type="match status" value="1"/>
</dbReference>
<dbReference type="Pfam" id="PF16421">
    <property type="entry name" value="E2F_CC-MB"/>
    <property type="match status" value="1"/>
</dbReference>
<keyword evidence="4 5" id="KW-0804">Transcription</keyword>
<feature type="compositionally biased region" description="Polar residues" evidence="7">
    <location>
        <begin position="350"/>
        <end position="359"/>
    </location>
</feature>
<dbReference type="GO" id="GO:0000978">
    <property type="term" value="F:RNA polymerase II cis-regulatory region sequence-specific DNA binding"/>
    <property type="evidence" value="ECO:0007669"/>
    <property type="project" value="InterPro"/>
</dbReference>
<name>A0A8T0GVP5_CERPU</name>
<protein>
    <recommendedName>
        <fullName evidence="8">E2F/DP family winged-helix DNA-binding domain-containing protein</fullName>
    </recommendedName>
</protein>
<dbReference type="InterPro" id="IPR036390">
    <property type="entry name" value="WH_DNA-bd_sf"/>
</dbReference>
<feature type="region of interest" description="Disordered" evidence="7">
    <location>
        <begin position="1"/>
        <end position="104"/>
    </location>
</feature>
<proteinExistence type="inferred from homology"/>
<sequence>MPNPEALAWKGLASGKPKSDTENEINELLYANMKRRNAGEEEQDVEMNGWNGQANSDLSPAPTPPVPRMRASRPKSVKQTKNGPLTPGPSGIGSPTTSAPTPTSTCRYDSSLGLLTKKFIDLIKQADDGVLDLNKAADTLNVQKRRIYDITNVLEGIGLIEKKLKNRIRWKGLGMARTAEARDDAAGLQAEVEDLRNEEKRLDESISEMRERLRSLSEDDHNKQWLYVTEDDIKNLPCFQNETLIAIKAPLGTTLEVPDPDEAVEYPHRRFQILLRSTMGPIDVYLVSRFEGKFEEMNAAEVPMEGQPPPAQGGGPSASANGMGQQGNMAMLPEGGYPGMSGLGGGVSQEPASRSSEPTSPHAEFGGGIMRIAPAEVNTDTDYWLLSDAGVGISDMWRSDPSNAMWDEVVRLNAEFGLENIGSPRAHTPPSSNALEVDPVS</sequence>
<dbReference type="InterPro" id="IPR003316">
    <property type="entry name" value="E2F_WHTH_DNA-bd_dom"/>
</dbReference>
<evidence type="ECO:0000313" key="9">
    <source>
        <dbReference type="EMBL" id="KAG0561758.1"/>
    </source>
</evidence>
<organism evidence="9 10">
    <name type="scientific">Ceratodon purpureus</name>
    <name type="common">Fire moss</name>
    <name type="synonym">Dicranum purpureum</name>
    <dbReference type="NCBI Taxonomy" id="3225"/>
    <lineage>
        <taxon>Eukaryota</taxon>
        <taxon>Viridiplantae</taxon>
        <taxon>Streptophyta</taxon>
        <taxon>Embryophyta</taxon>
        <taxon>Bryophyta</taxon>
        <taxon>Bryophytina</taxon>
        <taxon>Bryopsida</taxon>
        <taxon>Dicranidae</taxon>
        <taxon>Pseudoditrichales</taxon>
        <taxon>Ditrichaceae</taxon>
        <taxon>Ceratodon</taxon>
    </lineage>
</organism>
<evidence type="ECO:0000256" key="2">
    <source>
        <dbReference type="ARBA" id="ARBA00023015"/>
    </source>
</evidence>
<dbReference type="EMBL" id="CM026430">
    <property type="protein sequence ID" value="KAG0561758.1"/>
    <property type="molecule type" value="Genomic_DNA"/>
</dbReference>
<feature type="compositionally biased region" description="Low complexity" evidence="7">
    <location>
        <begin position="83"/>
        <end position="104"/>
    </location>
</feature>
<dbReference type="AlphaFoldDB" id="A0A8T0GVP5"/>
<evidence type="ECO:0000256" key="6">
    <source>
        <dbReference type="SAM" id="Coils"/>
    </source>
</evidence>
<evidence type="ECO:0000256" key="5">
    <source>
        <dbReference type="RuleBase" id="RU003796"/>
    </source>
</evidence>
<evidence type="ECO:0000313" key="10">
    <source>
        <dbReference type="Proteomes" id="UP000822688"/>
    </source>
</evidence>
<accession>A0A8T0GVP5</accession>
<dbReference type="InterPro" id="IPR032198">
    <property type="entry name" value="E2F_CC-MB"/>
</dbReference>
<dbReference type="SUPFAM" id="SSF46785">
    <property type="entry name" value="Winged helix' DNA-binding domain"/>
    <property type="match status" value="1"/>
</dbReference>
<feature type="region of interest" description="Disordered" evidence="7">
    <location>
        <begin position="303"/>
        <end position="365"/>
    </location>
</feature>
<dbReference type="SUPFAM" id="SSF144074">
    <property type="entry name" value="E2F-DP heterodimerization region"/>
    <property type="match status" value="1"/>
</dbReference>
<feature type="domain" description="E2F/DP family winged-helix DNA-binding" evidence="8">
    <location>
        <begin position="107"/>
        <end position="172"/>
    </location>
</feature>
<comment type="caution">
    <text evidence="9">The sequence shown here is derived from an EMBL/GenBank/DDBJ whole genome shotgun (WGS) entry which is preliminary data.</text>
</comment>
<dbReference type="Proteomes" id="UP000822688">
    <property type="component" value="Chromosome 9"/>
</dbReference>
<evidence type="ECO:0000256" key="4">
    <source>
        <dbReference type="ARBA" id="ARBA00023163"/>
    </source>
</evidence>
<dbReference type="PANTHER" id="PTHR12081">
    <property type="entry name" value="TRANSCRIPTION FACTOR E2F"/>
    <property type="match status" value="1"/>
</dbReference>
<dbReference type="PANTHER" id="PTHR12081:SF18">
    <property type="entry name" value="TRANSCRIPTION FACTOR E2F2-RELATED"/>
    <property type="match status" value="1"/>
</dbReference>
<gene>
    <name evidence="9" type="ORF">KC19_9G089400</name>
</gene>
<comment type="subcellular location">
    <subcellularLocation>
        <location evidence="5">Nucleus</location>
    </subcellularLocation>
</comment>
<dbReference type="Gene3D" id="6.10.250.540">
    <property type="match status" value="1"/>
</dbReference>
<dbReference type="SMART" id="SM01372">
    <property type="entry name" value="E2F_TDP"/>
    <property type="match status" value="1"/>
</dbReference>
<dbReference type="InterPro" id="IPR015633">
    <property type="entry name" value="E2F"/>
</dbReference>
<evidence type="ECO:0000256" key="7">
    <source>
        <dbReference type="SAM" id="MobiDB-lite"/>
    </source>
</evidence>
<evidence type="ECO:0000256" key="3">
    <source>
        <dbReference type="ARBA" id="ARBA00023125"/>
    </source>
</evidence>
<dbReference type="GO" id="GO:0000981">
    <property type="term" value="F:DNA-binding transcription factor activity, RNA polymerase II-specific"/>
    <property type="evidence" value="ECO:0007669"/>
    <property type="project" value="TreeGrafter"/>
</dbReference>
<evidence type="ECO:0000259" key="8">
    <source>
        <dbReference type="SMART" id="SM01372"/>
    </source>
</evidence>
<dbReference type="InterPro" id="IPR036388">
    <property type="entry name" value="WH-like_DNA-bd_sf"/>
</dbReference>
<dbReference type="InterPro" id="IPR037241">
    <property type="entry name" value="E2F-DP_heterodim"/>
</dbReference>
<feature type="compositionally biased region" description="Gly residues" evidence="7">
    <location>
        <begin position="336"/>
        <end position="347"/>
    </location>
</feature>
<evidence type="ECO:0000256" key="1">
    <source>
        <dbReference type="ARBA" id="ARBA00010940"/>
    </source>
</evidence>
<keyword evidence="6" id="KW-0175">Coiled coil</keyword>
<dbReference type="Gene3D" id="1.10.10.10">
    <property type="entry name" value="Winged helix-like DNA-binding domain superfamily/Winged helix DNA-binding domain"/>
    <property type="match status" value="1"/>
</dbReference>
<dbReference type="CDD" id="cd14660">
    <property type="entry name" value="E2F_DD"/>
    <property type="match status" value="1"/>
</dbReference>